<dbReference type="Proteomes" id="UP000886824">
    <property type="component" value="Unassembled WGS sequence"/>
</dbReference>
<proteinExistence type="predicted"/>
<sequence>MATINQILERVSRLRPVQAAEDADLARWLLELEGRLWDELAGESALPRPPEPPEPQPEGTGEEGTVPSTPLTPAWPPAAPARAWPADGDMPLLAPAPYDRLYDLWLTAQLEFALQEYAGYNNTISLFNEASQAFAAWFRRRFPGKPRHGFVHVFS</sequence>
<organism evidence="2 3">
    <name type="scientific">Candidatus Intestinimonas merdavium</name>
    <dbReference type="NCBI Taxonomy" id="2838622"/>
    <lineage>
        <taxon>Bacteria</taxon>
        <taxon>Bacillati</taxon>
        <taxon>Bacillota</taxon>
        <taxon>Clostridia</taxon>
        <taxon>Eubacteriales</taxon>
        <taxon>Intestinimonas</taxon>
    </lineage>
</organism>
<dbReference type="AlphaFoldDB" id="A0A9D1Z452"/>
<evidence type="ECO:0000256" key="1">
    <source>
        <dbReference type="SAM" id="MobiDB-lite"/>
    </source>
</evidence>
<accession>A0A9D1Z452</accession>
<feature type="compositionally biased region" description="Low complexity" evidence="1">
    <location>
        <begin position="57"/>
        <end position="69"/>
    </location>
</feature>
<reference evidence="2" key="2">
    <citation type="submission" date="2021-04" db="EMBL/GenBank/DDBJ databases">
        <authorList>
            <person name="Gilroy R."/>
        </authorList>
    </citation>
    <scope>NUCLEOTIDE SEQUENCE</scope>
    <source>
        <strain evidence="2">CHK33-7979</strain>
    </source>
</reference>
<feature type="region of interest" description="Disordered" evidence="1">
    <location>
        <begin position="42"/>
        <end position="80"/>
    </location>
</feature>
<dbReference type="EMBL" id="DXCX01000051">
    <property type="protein sequence ID" value="HIY73310.1"/>
    <property type="molecule type" value="Genomic_DNA"/>
</dbReference>
<evidence type="ECO:0000313" key="3">
    <source>
        <dbReference type="Proteomes" id="UP000886824"/>
    </source>
</evidence>
<feature type="compositionally biased region" description="Pro residues" evidence="1">
    <location>
        <begin position="47"/>
        <end position="56"/>
    </location>
</feature>
<evidence type="ECO:0000313" key="2">
    <source>
        <dbReference type="EMBL" id="HIY73310.1"/>
    </source>
</evidence>
<reference evidence="2" key="1">
    <citation type="journal article" date="2021" name="PeerJ">
        <title>Extensive microbial diversity within the chicken gut microbiome revealed by metagenomics and culture.</title>
        <authorList>
            <person name="Gilroy R."/>
            <person name="Ravi A."/>
            <person name="Getino M."/>
            <person name="Pursley I."/>
            <person name="Horton D.L."/>
            <person name="Alikhan N.F."/>
            <person name="Baker D."/>
            <person name="Gharbi K."/>
            <person name="Hall N."/>
            <person name="Watson M."/>
            <person name="Adriaenssens E.M."/>
            <person name="Foster-Nyarko E."/>
            <person name="Jarju S."/>
            <person name="Secka A."/>
            <person name="Antonio M."/>
            <person name="Oren A."/>
            <person name="Chaudhuri R.R."/>
            <person name="La Ragione R."/>
            <person name="Hildebrand F."/>
            <person name="Pallen M.J."/>
        </authorList>
    </citation>
    <scope>NUCLEOTIDE SEQUENCE</scope>
    <source>
        <strain evidence="2">CHK33-7979</strain>
    </source>
</reference>
<protein>
    <submittedName>
        <fullName evidence="2">Uncharacterized protein</fullName>
    </submittedName>
</protein>
<comment type="caution">
    <text evidence="2">The sequence shown here is derived from an EMBL/GenBank/DDBJ whole genome shotgun (WGS) entry which is preliminary data.</text>
</comment>
<name>A0A9D1Z452_9FIRM</name>
<gene>
    <name evidence="2" type="ORF">H9826_04970</name>
</gene>